<comment type="caution">
    <text evidence="2">The sequence shown here is derived from an EMBL/GenBank/DDBJ whole genome shotgun (WGS) entry which is preliminary data.</text>
</comment>
<dbReference type="Proteomes" id="UP001583177">
    <property type="component" value="Unassembled WGS sequence"/>
</dbReference>
<evidence type="ECO:0000313" key="3">
    <source>
        <dbReference type="Proteomes" id="UP001583177"/>
    </source>
</evidence>
<organism evidence="2 3">
    <name type="scientific">Diaporthe australafricana</name>
    <dbReference type="NCBI Taxonomy" id="127596"/>
    <lineage>
        <taxon>Eukaryota</taxon>
        <taxon>Fungi</taxon>
        <taxon>Dikarya</taxon>
        <taxon>Ascomycota</taxon>
        <taxon>Pezizomycotina</taxon>
        <taxon>Sordariomycetes</taxon>
        <taxon>Sordariomycetidae</taxon>
        <taxon>Diaporthales</taxon>
        <taxon>Diaporthaceae</taxon>
        <taxon>Diaporthe</taxon>
    </lineage>
</organism>
<gene>
    <name evidence="2" type="ORF">Daus18300_006192</name>
</gene>
<keyword evidence="3" id="KW-1185">Reference proteome</keyword>
<protein>
    <submittedName>
        <fullName evidence="2">Uncharacterized protein</fullName>
    </submittedName>
</protein>
<evidence type="ECO:0000256" key="1">
    <source>
        <dbReference type="SAM" id="MobiDB-lite"/>
    </source>
</evidence>
<reference evidence="2 3" key="1">
    <citation type="journal article" date="2024" name="IMA Fungus">
        <title>IMA Genome - F19 : A genome assembly and annotation guide to empower mycologists, including annotated draft genome sequences of Ceratocystis pirilliformis, Diaporthe australafricana, Fusarium ophioides, Paecilomyces lecythidis, and Sporothrix stenoceras.</title>
        <authorList>
            <person name="Aylward J."/>
            <person name="Wilson A.M."/>
            <person name="Visagie C.M."/>
            <person name="Spraker J."/>
            <person name="Barnes I."/>
            <person name="Buitendag C."/>
            <person name="Ceriani C."/>
            <person name="Del Mar Angel L."/>
            <person name="du Plessis D."/>
            <person name="Fuchs T."/>
            <person name="Gasser K."/>
            <person name="Kramer D."/>
            <person name="Li W."/>
            <person name="Munsamy K."/>
            <person name="Piso A."/>
            <person name="Price J.L."/>
            <person name="Sonnekus B."/>
            <person name="Thomas C."/>
            <person name="van der Nest A."/>
            <person name="van Dijk A."/>
            <person name="van Heerden A."/>
            <person name="van Vuuren N."/>
            <person name="Yilmaz N."/>
            <person name="Duong T.A."/>
            <person name="van der Merwe N.A."/>
            <person name="Wingfield M.J."/>
            <person name="Wingfield B.D."/>
        </authorList>
    </citation>
    <scope>NUCLEOTIDE SEQUENCE [LARGE SCALE GENOMIC DNA]</scope>
    <source>
        <strain evidence="2 3">CMW 18300</strain>
    </source>
</reference>
<name>A0ABR3WW72_9PEZI</name>
<sequence length="236" mass="26273">MSHAQAALDPELDSIAGKPSNPISYQHQPAAERPQSLGLPLRMRDGDWVGPDKKKNLRRSTTHPVRASSVSFRPASNRVFEIAASILREGYGVKAAKTTVPLKVQDAVHRCLQEVSTTVQEEHSRWALPQYRSGLAADSDAQSRTQPSDHEASANRARYGVSSGDDEDPFAYDNSKESLYQKLYGFGKGGRGMKARLLDASTPYSCPFRKRDPVMFNVREHEHCAKRPFFGMTELK</sequence>
<accession>A0ABR3WW72</accession>
<dbReference type="EMBL" id="JAWRVE010000048">
    <property type="protein sequence ID" value="KAL1867917.1"/>
    <property type="molecule type" value="Genomic_DNA"/>
</dbReference>
<evidence type="ECO:0000313" key="2">
    <source>
        <dbReference type="EMBL" id="KAL1867917.1"/>
    </source>
</evidence>
<proteinExistence type="predicted"/>
<feature type="region of interest" description="Disordered" evidence="1">
    <location>
        <begin position="137"/>
        <end position="172"/>
    </location>
</feature>
<feature type="region of interest" description="Disordered" evidence="1">
    <location>
        <begin position="1"/>
        <end position="69"/>
    </location>
</feature>
<feature type="compositionally biased region" description="Basic and acidic residues" evidence="1">
    <location>
        <begin position="42"/>
        <end position="54"/>
    </location>
</feature>